<evidence type="ECO:0000313" key="1">
    <source>
        <dbReference type="EMBL" id="KAJ1131662.1"/>
    </source>
</evidence>
<dbReference type="Proteomes" id="UP001066276">
    <property type="component" value="Chromosome 7"/>
</dbReference>
<organism evidence="1 2">
    <name type="scientific">Pleurodeles waltl</name>
    <name type="common">Iberian ribbed newt</name>
    <dbReference type="NCBI Taxonomy" id="8319"/>
    <lineage>
        <taxon>Eukaryota</taxon>
        <taxon>Metazoa</taxon>
        <taxon>Chordata</taxon>
        <taxon>Craniata</taxon>
        <taxon>Vertebrata</taxon>
        <taxon>Euteleostomi</taxon>
        <taxon>Amphibia</taxon>
        <taxon>Batrachia</taxon>
        <taxon>Caudata</taxon>
        <taxon>Salamandroidea</taxon>
        <taxon>Salamandridae</taxon>
        <taxon>Pleurodelinae</taxon>
        <taxon>Pleurodeles</taxon>
    </lineage>
</organism>
<comment type="caution">
    <text evidence="1">The sequence shown here is derived from an EMBL/GenBank/DDBJ whole genome shotgun (WGS) entry which is preliminary data.</text>
</comment>
<keyword evidence="2" id="KW-1185">Reference proteome</keyword>
<gene>
    <name evidence="1" type="ORF">NDU88_009997</name>
</gene>
<name>A0AAV7PWK6_PLEWA</name>
<dbReference type="EMBL" id="JANPWB010000011">
    <property type="protein sequence ID" value="KAJ1131662.1"/>
    <property type="molecule type" value="Genomic_DNA"/>
</dbReference>
<dbReference type="AlphaFoldDB" id="A0AAV7PWK6"/>
<evidence type="ECO:0000313" key="2">
    <source>
        <dbReference type="Proteomes" id="UP001066276"/>
    </source>
</evidence>
<proteinExistence type="predicted"/>
<dbReference type="PROSITE" id="PS51257">
    <property type="entry name" value="PROKAR_LIPOPROTEIN"/>
    <property type="match status" value="1"/>
</dbReference>
<reference evidence="1" key="1">
    <citation type="journal article" date="2022" name="bioRxiv">
        <title>Sequencing and chromosome-scale assembly of the giantPleurodeles waltlgenome.</title>
        <authorList>
            <person name="Brown T."/>
            <person name="Elewa A."/>
            <person name="Iarovenko S."/>
            <person name="Subramanian E."/>
            <person name="Araus A.J."/>
            <person name="Petzold A."/>
            <person name="Susuki M."/>
            <person name="Suzuki K.-i.T."/>
            <person name="Hayashi T."/>
            <person name="Toyoda A."/>
            <person name="Oliveira C."/>
            <person name="Osipova E."/>
            <person name="Leigh N.D."/>
            <person name="Simon A."/>
            <person name="Yun M.H."/>
        </authorList>
    </citation>
    <scope>NUCLEOTIDE SEQUENCE</scope>
    <source>
        <strain evidence="1">20211129_DDA</strain>
        <tissue evidence="1">Liver</tissue>
    </source>
</reference>
<protein>
    <submittedName>
        <fullName evidence="1">Uncharacterized protein</fullName>
    </submittedName>
</protein>
<accession>A0AAV7PWK6</accession>
<sequence>MPVSCCKEPRARALHSPSSVVLLSSCSPLGWRPRVEAHSGIRFIAKDRGGEQCLGSSLRYVLRTPRLQHRVQLAIRSPHEGRPYSPLQMRRFLVTHAAASTLVSRALSRSPSVLRSEEGLHHLREHAALWSHTRLRSRLQHLNKDQSPPHSLRHTPRGWCCGNLEQDSF</sequence>